<dbReference type="EMBL" id="JACGCM010001697">
    <property type="protein sequence ID" value="KAF6151360.1"/>
    <property type="molecule type" value="Genomic_DNA"/>
</dbReference>
<reference evidence="1 2" key="1">
    <citation type="journal article" date="2020" name="IScience">
        <title>Genome Sequencing of the Endangered Kingdonia uniflora (Circaeasteraceae, Ranunculales) Reveals Potential Mechanisms of Evolutionary Specialization.</title>
        <authorList>
            <person name="Sun Y."/>
            <person name="Deng T."/>
            <person name="Zhang A."/>
            <person name="Moore M.J."/>
            <person name="Landis J.B."/>
            <person name="Lin N."/>
            <person name="Zhang H."/>
            <person name="Zhang X."/>
            <person name="Huang J."/>
            <person name="Zhang X."/>
            <person name="Sun H."/>
            <person name="Wang H."/>
        </authorList>
    </citation>
    <scope>NUCLEOTIDE SEQUENCE [LARGE SCALE GENOMIC DNA]</scope>
    <source>
        <strain evidence="1">TB1705</strain>
        <tissue evidence="1">Leaf</tissue>
    </source>
</reference>
<protein>
    <submittedName>
        <fullName evidence="1">Uncharacterized protein</fullName>
    </submittedName>
</protein>
<keyword evidence="2" id="KW-1185">Reference proteome</keyword>
<proteinExistence type="predicted"/>
<name>A0A7J7M9A0_9MAGN</name>
<organism evidence="1 2">
    <name type="scientific">Kingdonia uniflora</name>
    <dbReference type="NCBI Taxonomy" id="39325"/>
    <lineage>
        <taxon>Eukaryota</taxon>
        <taxon>Viridiplantae</taxon>
        <taxon>Streptophyta</taxon>
        <taxon>Embryophyta</taxon>
        <taxon>Tracheophyta</taxon>
        <taxon>Spermatophyta</taxon>
        <taxon>Magnoliopsida</taxon>
        <taxon>Ranunculales</taxon>
        <taxon>Circaeasteraceae</taxon>
        <taxon>Kingdonia</taxon>
    </lineage>
</organism>
<dbReference type="Proteomes" id="UP000541444">
    <property type="component" value="Unassembled WGS sequence"/>
</dbReference>
<dbReference type="AlphaFoldDB" id="A0A7J7M9A0"/>
<evidence type="ECO:0000313" key="2">
    <source>
        <dbReference type="Proteomes" id="UP000541444"/>
    </source>
</evidence>
<sequence>MFAVTTTTHIKMHIKDFENLIKNGAAVDSGYPKNGRKRNTKAVLSSAYLGSKNG</sequence>
<evidence type="ECO:0000313" key="1">
    <source>
        <dbReference type="EMBL" id="KAF6151360.1"/>
    </source>
</evidence>
<gene>
    <name evidence="1" type="ORF">GIB67_040633</name>
</gene>
<accession>A0A7J7M9A0</accession>
<comment type="caution">
    <text evidence="1">The sequence shown here is derived from an EMBL/GenBank/DDBJ whole genome shotgun (WGS) entry which is preliminary data.</text>
</comment>